<sequence>MAEIYHILTAQGVKSVLQMTNRIFRMLNDAAASRETRESEMDKKIKAMESIIEDLEKQNALQGSSGGTPGTQTASSTPPPQHPLLQQPQQPLWYPSAAGSWGQPQFIGYAPTGYPPVYPPGYPPGYPPAHHYHPVQPQPSDPIVLADRLLRIIGTLAPEATGITEILGSADAIGFEQRSRANQILRTEEFHAWATSLDSRELLVQGDPAEDVTQAGPALSLLSATITQALQNQERFVPLVFFCVQQAQSDDALPGPVAMIRSLTVQLIQQYYTNTTFPERYIDIQGLQRGDIDAFCSLFKFLVRQVARKKTISCVIDGVGEYENDENEAGLRKVLDCILDLVRAEDVPPAVKVLVTCHTGTVEVHKAFKDDAESFLSLEGLISNGDEGAVMDIEDELQ</sequence>
<organism evidence="1 2">
    <name type="scientific">Nemania bipapillata</name>
    <dbReference type="NCBI Taxonomy" id="110536"/>
    <lineage>
        <taxon>Eukaryota</taxon>
        <taxon>Fungi</taxon>
        <taxon>Dikarya</taxon>
        <taxon>Ascomycota</taxon>
        <taxon>Pezizomycotina</taxon>
        <taxon>Sordariomycetes</taxon>
        <taxon>Xylariomycetidae</taxon>
        <taxon>Xylariales</taxon>
        <taxon>Xylariaceae</taxon>
        <taxon>Nemania</taxon>
    </lineage>
</organism>
<dbReference type="Proteomes" id="UP001153334">
    <property type="component" value="Unassembled WGS sequence"/>
</dbReference>
<evidence type="ECO:0000313" key="1">
    <source>
        <dbReference type="EMBL" id="KAJ8114455.1"/>
    </source>
</evidence>
<name>A0ACC2IH05_9PEZI</name>
<accession>A0ACC2IH05</accession>
<comment type="caution">
    <text evidence="1">The sequence shown here is derived from an EMBL/GenBank/DDBJ whole genome shotgun (WGS) entry which is preliminary data.</text>
</comment>
<proteinExistence type="predicted"/>
<evidence type="ECO:0000313" key="2">
    <source>
        <dbReference type="Proteomes" id="UP001153334"/>
    </source>
</evidence>
<protein>
    <submittedName>
        <fullName evidence="1">Uncharacterized protein</fullName>
    </submittedName>
</protein>
<dbReference type="EMBL" id="JAPESX010001408">
    <property type="protein sequence ID" value="KAJ8114455.1"/>
    <property type="molecule type" value="Genomic_DNA"/>
</dbReference>
<gene>
    <name evidence="1" type="ORF">ONZ43_g4899</name>
</gene>
<keyword evidence="2" id="KW-1185">Reference proteome</keyword>
<reference evidence="1" key="1">
    <citation type="submission" date="2022-11" db="EMBL/GenBank/DDBJ databases">
        <title>Genome Sequence of Nemania bipapillata.</title>
        <authorList>
            <person name="Buettner E."/>
        </authorList>
    </citation>
    <scope>NUCLEOTIDE SEQUENCE</scope>
    <source>
        <strain evidence="1">CP14</strain>
    </source>
</reference>